<evidence type="ECO:0000313" key="3">
    <source>
        <dbReference type="EMBL" id="AKG38182.1"/>
    </source>
</evidence>
<dbReference type="GO" id="GO:0016491">
    <property type="term" value="F:oxidoreductase activity"/>
    <property type="evidence" value="ECO:0007669"/>
    <property type="project" value="UniProtKB-KW"/>
</dbReference>
<dbReference type="Proteomes" id="UP000067434">
    <property type="component" value="Chromosome"/>
</dbReference>
<evidence type="ECO:0000313" key="4">
    <source>
        <dbReference type="Proteomes" id="UP000067434"/>
    </source>
</evidence>
<gene>
    <name evidence="3" type="ORF">MA03_01215</name>
</gene>
<dbReference type="EMBL" id="CP009961">
    <property type="protein sequence ID" value="AKG38182.1"/>
    <property type="molecule type" value="Genomic_DNA"/>
</dbReference>
<dbReference type="CDD" id="cd19093">
    <property type="entry name" value="AKR_AtPLR-like"/>
    <property type="match status" value="1"/>
</dbReference>
<dbReference type="GeneID" id="25400808"/>
<keyword evidence="4" id="KW-1185">Reference proteome</keyword>
<dbReference type="InterPro" id="IPR036812">
    <property type="entry name" value="NAD(P)_OxRdtase_dom_sf"/>
</dbReference>
<proteinExistence type="predicted"/>
<feature type="domain" description="NADP-dependent oxidoreductase" evidence="2">
    <location>
        <begin position="15"/>
        <end position="305"/>
    </location>
</feature>
<dbReference type="KEGG" id="thf:MA03_01215"/>
<protein>
    <submittedName>
        <fullName evidence="3">Aldo/keto reductase</fullName>
    </submittedName>
</protein>
<dbReference type="Pfam" id="PF00248">
    <property type="entry name" value="Aldo_ket_red"/>
    <property type="match status" value="1"/>
</dbReference>
<dbReference type="SUPFAM" id="SSF51430">
    <property type="entry name" value="NAD(P)-linked oxidoreductase"/>
    <property type="match status" value="1"/>
</dbReference>
<organism evidence="3 4">
    <name type="scientific">Infirmifilum uzonense</name>
    <dbReference type="NCBI Taxonomy" id="1550241"/>
    <lineage>
        <taxon>Archaea</taxon>
        <taxon>Thermoproteota</taxon>
        <taxon>Thermoprotei</taxon>
        <taxon>Thermofilales</taxon>
        <taxon>Thermofilaceae</taxon>
        <taxon>Infirmifilum</taxon>
    </lineage>
</organism>
<dbReference type="PRINTS" id="PR00069">
    <property type="entry name" value="ALDKETRDTASE"/>
</dbReference>
<dbReference type="InterPro" id="IPR050523">
    <property type="entry name" value="AKR_Detox_Biosynth"/>
</dbReference>
<dbReference type="HOGENOM" id="CLU_023205_2_3_2"/>
<dbReference type="PANTHER" id="PTHR43364:SF4">
    <property type="entry name" value="NAD(P)-LINKED OXIDOREDUCTASE SUPERFAMILY PROTEIN"/>
    <property type="match status" value="1"/>
</dbReference>
<dbReference type="Gene3D" id="3.20.20.100">
    <property type="entry name" value="NADP-dependent oxidoreductase domain"/>
    <property type="match status" value="1"/>
</dbReference>
<dbReference type="PROSITE" id="PS00062">
    <property type="entry name" value="ALDOKETO_REDUCTASE_2"/>
    <property type="match status" value="1"/>
</dbReference>
<dbReference type="STRING" id="1550241.MA03_01215"/>
<accession>A0A0F7FHL0</accession>
<dbReference type="AlphaFoldDB" id="A0A0F7FHL0"/>
<reference evidence="3 4" key="1">
    <citation type="journal article" date="2015" name="Stand. Genomic Sci.">
        <title>Complete genome sequence of and proposal of Thermofilum uzonense sp. nov. a novel hyperthermophilic crenarchaeon and emended description of the genus Thermofilum.</title>
        <authorList>
            <person name="Toshchakov S.V."/>
            <person name="Korzhenkov A.A."/>
            <person name="Samarov N.I."/>
            <person name="Mazunin I.O."/>
            <person name="Mozhey O.I."/>
            <person name="Shmyr I.S."/>
            <person name="Derbikova K.S."/>
            <person name="Taranov E.A."/>
            <person name="Dominova I.N."/>
            <person name="Bonch-Osmolovskaya E.A."/>
            <person name="Patrushev M.V."/>
            <person name="Podosokorskaya O.A."/>
            <person name="Kublanov I.V."/>
        </authorList>
    </citation>
    <scope>NUCLEOTIDE SEQUENCE [LARGE SCALE GENOMIC DNA]</scope>
    <source>
        <strain evidence="3 4">1807-2</strain>
    </source>
</reference>
<evidence type="ECO:0000256" key="1">
    <source>
        <dbReference type="ARBA" id="ARBA00023002"/>
    </source>
</evidence>
<dbReference type="RefSeq" id="WP_052883527.1">
    <property type="nucleotide sequence ID" value="NZ_CP009961.1"/>
</dbReference>
<dbReference type="OrthoDB" id="7236at2157"/>
<evidence type="ECO:0000259" key="2">
    <source>
        <dbReference type="Pfam" id="PF00248"/>
    </source>
</evidence>
<dbReference type="PANTHER" id="PTHR43364">
    <property type="entry name" value="NADH-SPECIFIC METHYLGLYOXAL REDUCTASE-RELATED"/>
    <property type="match status" value="1"/>
</dbReference>
<dbReference type="InterPro" id="IPR023210">
    <property type="entry name" value="NADP_OxRdtase_dom"/>
</dbReference>
<dbReference type="PATRIC" id="fig|1550241.5.peg.248"/>
<dbReference type="InterPro" id="IPR018170">
    <property type="entry name" value="Aldo/ket_reductase_CS"/>
</dbReference>
<keyword evidence="1" id="KW-0560">Oxidoreductase</keyword>
<name>A0A0F7FHL0_9CREN</name>
<dbReference type="InterPro" id="IPR020471">
    <property type="entry name" value="AKR"/>
</dbReference>
<sequence>MEYTFLGNTGEKISRISLGAWQFSESWGVTEYEIAKKVIIEAANQGINLIDTAEVYGRGMSEQFIGKALRELNLREHFLIATKIPGDFLAEHDVYKAVEKSISRLQVKTIDLMQVHWPPCWHNFPTCEYMRALEKLVHLGRIRYLGLSNFPPILVEEARSCLSTEDVVSLQIRYNVVERDAEKELIPYAEREGLTVLAWSPLAKGAVTGKYTPENLPKFEDVRGGEAVFHPENFKNVYKVVEVLIDVAKKYGREPSQVALNWLIMSSPNVVPIPGAKNEEQVKSNAGGAGWRMSIEDWLRIKEASDNLKITRVLW</sequence>